<evidence type="ECO:0000313" key="14">
    <source>
        <dbReference type="EMBL" id="QWU86765.1"/>
    </source>
</evidence>
<feature type="transmembrane region" description="Helical" evidence="12">
    <location>
        <begin position="165"/>
        <end position="196"/>
    </location>
</feature>
<keyword evidence="8 12" id="KW-0812">Transmembrane</keyword>
<evidence type="ECO:0000256" key="6">
    <source>
        <dbReference type="ARBA" id="ARBA00022676"/>
    </source>
</evidence>
<proteinExistence type="inferred from homology"/>
<feature type="transmembrane region" description="Helical" evidence="12">
    <location>
        <begin position="217"/>
        <end position="243"/>
    </location>
</feature>
<comment type="similarity">
    <text evidence="3 12">Belongs to the PIGV family.</text>
</comment>
<dbReference type="EMBL" id="CP076661">
    <property type="protein sequence ID" value="QWU86765.1"/>
    <property type="molecule type" value="Genomic_DNA"/>
</dbReference>
<dbReference type="Pfam" id="PF11927">
    <property type="entry name" value="HODM_asu-like"/>
    <property type="match status" value="1"/>
</dbReference>
<keyword evidence="5 12" id="KW-0337">GPI-anchor biosynthesis</keyword>
<feature type="transmembrane region" description="Helical" evidence="12">
    <location>
        <begin position="408"/>
        <end position="424"/>
    </location>
</feature>
<keyword evidence="7 12" id="KW-0808">Transferase</keyword>
<keyword evidence="10 12" id="KW-1133">Transmembrane helix</keyword>
<feature type="transmembrane region" description="Helical" evidence="12">
    <location>
        <begin position="255"/>
        <end position="276"/>
    </location>
</feature>
<evidence type="ECO:0000256" key="3">
    <source>
        <dbReference type="ARBA" id="ARBA00008698"/>
    </source>
</evidence>
<dbReference type="PANTHER" id="PTHR12468">
    <property type="entry name" value="GPI MANNOSYLTRANSFERASE 2"/>
    <property type="match status" value="1"/>
</dbReference>
<evidence type="ECO:0000256" key="2">
    <source>
        <dbReference type="ARBA" id="ARBA00004687"/>
    </source>
</evidence>
<feature type="transmembrane region" description="Helical" evidence="12">
    <location>
        <begin position="123"/>
        <end position="145"/>
    </location>
</feature>
<dbReference type="InterPro" id="IPR007315">
    <property type="entry name" value="PIG-V/Gpi18"/>
</dbReference>
<evidence type="ECO:0000256" key="1">
    <source>
        <dbReference type="ARBA" id="ARBA00004477"/>
    </source>
</evidence>
<protein>
    <recommendedName>
        <fullName evidence="4 12">GPI mannosyltransferase 2</fullName>
        <ecNumber evidence="12">2.4.1.-</ecNumber>
    </recommendedName>
</protein>
<sequence length="798" mass="91791">MATRRLFLVFLAVKLLHLLIFYLSPGQFDISSNVLLQKYAPEKDLLVNGISTSIKPIDTLLRNFVRSFLDDVVDKFVTWDAVYFADLFANGLTYEHQFVFCPLWWRLVRMIPVNSNVIFYHRLIYATGLSNICHFAAAVMLYHYTFILFNQARLFPPQKMAELTAFFFILSPGAAFLTAPYSESIAALFSFTCLGLREKSLEFVVGAKSKSDTKKVLYVLSGLAAALAFGFRANCLLLGFIYIYDLVRFSTSAPWLPLVTGSILGLAFFMSNVYNYVEICLPGTRGEWCSKTIPSLFAYAQSHYWNNGLFKYWTPNNIPNFLFGAPSIGLSALSIKYFTHIYPVNRILPVSLVGGVFLLALLLFWHVQIVTRIHTFLPLVYWLVAGLWVHNDFPIAKKNMISFSEIKLYVYLIGAVGLALYFKSHKGYKHSTGSSPKKTIKKSPNENRKNGTWVPEDYKTPVPPPYPNWDYEKTKPLPYRAFRNKYNITMGIRNMEWDSWIELDNEWPKFHDAKVQRLEERGTELYDTKPEAQAAVFELLDEFWGYLPVKYPSLFQQTPRGLKNLKTGEEFVFRGCKPSDMAEDPMVMAAKMVQDDLAIMMEGPTGEYFLKAGAIILPGFWRFRDKFGLSLNQIHTTGDVPQYKQKLQTGMSKFFTRLTCDKPVVRNNYFIQLDDVLGWSKSIGNENSDTVGWYTADKATTPEQLFYRSERQSLRRLPKTGAVVFTIRTYFAPITDICKEPYIPRRLLEGIESWSDDVREYRGYEKFKDVILPYLAEKAEEQERRGYVPGTEPAVYPF</sequence>
<dbReference type="PANTHER" id="PTHR12468:SF2">
    <property type="entry name" value="GPI MANNOSYLTRANSFERASE 2"/>
    <property type="match status" value="1"/>
</dbReference>
<evidence type="ECO:0000256" key="7">
    <source>
        <dbReference type="ARBA" id="ARBA00022679"/>
    </source>
</evidence>
<evidence type="ECO:0000256" key="10">
    <source>
        <dbReference type="ARBA" id="ARBA00022989"/>
    </source>
</evidence>
<dbReference type="Pfam" id="PF04188">
    <property type="entry name" value="Mannosyl_trans2"/>
    <property type="match status" value="1"/>
</dbReference>
<evidence type="ECO:0000256" key="4">
    <source>
        <dbReference type="ARBA" id="ARBA00013795"/>
    </source>
</evidence>
<feature type="transmembrane region" description="Helical" evidence="12">
    <location>
        <begin position="347"/>
        <end position="367"/>
    </location>
</feature>
<evidence type="ECO:0000256" key="8">
    <source>
        <dbReference type="ARBA" id="ARBA00022692"/>
    </source>
</evidence>
<organism evidence="14 15">
    <name type="scientific">Candidozyma haemuli</name>
    <dbReference type="NCBI Taxonomy" id="45357"/>
    <lineage>
        <taxon>Eukaryota</taxon>
        <taxon>Fungi</taxon>
        <taxon>Dikarya</taxon>
        <taxon>Ascomycota</taxon>
        <taxon>Saccharomycotina</taxon>
        <taxon>Pichiomycetes</taxon>
        <taxon>Metschnikowiaceae</taxon>
        <taxon>Candidozyma</taxon>
    </lineage>
</organism>
<evidence type="ECO:0000256" key="13">
    <source>
        <dbReference type="SAM" id="MobiDB-lite"/>
    </source>
</evidence>
<feature type="region of interest" description="Disordered" evidence="13">
    <location>
        <begin position="431"/>
        <end position="457"/>
    </location>
</feature>
<dbReference type="EC" id="2.4.1.-" evidence="12"/>
<comment type="function">
    <text evidence="12">Mannosyltransferase involved in glycosylphosphatidylinositol-anchor biosynthesis.</text>
</comment>
<name>A0ABX8I4E4_9ASCO</name>
<feature type="transmembrane region" description="Helical" evidence="12">
    <location>
        <begin position="6"/>
        <end position="23"/>
    </location>
</feature>
<comment type="pathway">
    <text evidence="2 12">Glycolipid biosynthesis; glycosylphosphatidylinositol-anchor biosynthesis.</text>
</comment>
<evidence type="ECO:0000256" key="12">
    <source>
        <dbReference type="RuleBase" id="RU363112"/>
    </source>
</evidence>
<evidence type="ECO:0000256" key="9">
    <source>
        <dbReference type="ARBA" id="ARBA00022824"/>
    </source>
</evidence>
<keyword evidence="6 12" id="KW-0328">Glycosyltransferase</keyword>
<dbReference type="Proteomes" id="UP000825434">
    <property type="component" value="Chromosome 1"/>
</dbReference>
<reference evidence="14 15" key="1">
    <citation type="submission" date="2021-06" db="EMBL/GenBank/DDBJ databases">
        <title>Candida outbreak in Lebanon.</title>
        <authorList>
            <person name="Finianos M."/>
        </authorList>
    </citation>
    <scope>NUCLEOTIDE SEQUENCE [LARGE SCALE GENOMIC DNA]</scope>
    <source>
        <strain evidence="14">CA3LBN</strain>
    </source>
</reference>
<evidence type="ECO:0000256" key="11">
    <source>
        <dbReference type="ARBA" id="ARBA00023136"/>
    </source>
</evidence>
<gene>
    <name evidence="14" type="ORF">CA3LBN_000983</name>
</gene>
<feature type="transmembrane region" description="Helical" evidence="12">
    <location>
        <begin position="379"/>
        <end position="396"/>
    </location>
</feature>
<keyword evidence="11 12" id="KW-0472">Membrane</keyword>
<comment type="subcellular location">
    <subcellularLocation>
        <location evidence="1 12">Endoplasmic reticulum membrane</location>
        <topology evidence="1 12">Multi-pass membrane protein</topology>
    </subcellularLocation>
</comment>
<evidence type="ECO:0000313" key="15">
    <source>
        <dbReference type="Proteomes" id="UP000825434"/>
    </source>
</evidence>
<evidence type="ECO:0000256" key="5">
    <source>
        <dbReference type="ARBA" id="ARBA00022502"/>
    </source>
</evidence>
<keyword evidence="15" id="KW-1185">Reference proteome</keyword>
<accession>A0ABX8I4E4</accession>
<dbReference type="InterPro" id="IPR021848">
    <property type="entry name" value="HODM_asu-like"/>
</dbReference>
<keyword evidence="9 12" id="KW-0256">Endoplasmic reticulum</keyword>